<evidence type="ECO:0000256" key="1">
    <source>
        <dbReference type="ARBA" id="ARBA00004651"/>
    </source>
</evidence>
<dbReference type="Proteomes" id="UP000006377">
    <property type="component" value="Chromosome"/>
</dbReference>
<dbReference type="PANTHER" id="PTHR35007">
    <property type="entry name" value="INTEGRAL MEMBRANE PROTEIN-RELATED"/>
    <property type="match status" value="1"/>
</dbReference>
<dbReference type="Pfam" id="PF00482">
    <property type="entry name" value="T2SSF"/>
    <property type="match status" value="1"/>
</dbReference>
<evidence type="ECO:0000256" key="2">
    <source>
        <dbReference type="ARBA" id="ARBA00022475"/>
    </source>
</evidence>
<comment type="subcellular location">
    <subcellularLocation>
        <location evidence="1">Cell membrane</location>
        <topology evidence="1">Multi-pass membrane protein</topology>
    </subcellularLocation>
</comment>
<dbReference type="KEGG" id="pla:Plav_0074"/>
<sequence length="315" mass="34314">MAVLDGLTWMIAGLALAAGALVFVSSLTLLVRHREVSARLSLLFTPEREYGTLTETALVLLERLGRRIEGTRVNRELRQLALRAGFFQPSSVYVFVALRYGVALAIGLVIVLARSDGGVPAVADILYGVFFGYLFYRYVLIALGVYADRRANTIRRELPPVLDIMLMALDAGVSVDQCMRYVAGVVRRTAPVTGKVLRRHIADIDAGMPYDAALDRLGQRLGLDEGQDLAATIKQALFQGGELSTTLRRFSVDLSDKRMGMAREQVGRKAPQLTLVMILFFMPVLLIVLAGPAVVTLQGALEVAGEQIGKRGNAP</sequence>
<dbReference type="PANTHER" id="PTHR35007:SF2">
    <property type="entry name" value="PILUS ASSEMBLE PROTEIN"/>
    <property type="match status" value="1"/>
</dbReference>
<evidence type="ECO:0000256" key="4">
    <source>
        <dbReference type="ARBA" id="ARBA00022989"/>
    </source>
</evidence>
<keyword evidence="5 6" id="KW-0472">Membrane</keyword>
<evidence type="ECO:0000256" key="6">
    <source>
        <dbReference type="SAM" id="Phobius"/>
    </source>
</evidence>
<reference evidence="8 9" key="1">
    <citation type="journal article" date="2011" name="Stand. Genomic Sci.">
        <title>Complete genome sequence of Parvibaculum lavamentivorans type strain (DS-1(T)).</title>
        <authorList>
            <person name="Schleheck D."/>
            <person name="Weiss M."/>
            <person name="Pitluck S."/>
            <person name="Bruce D."/>
            <person name="Land M.L."/>
            <person name="Han S."/>
            <person name="Saunders E."/>
            <person name="Tapia R."/>
            <person name="Detter C."/>
            <person name="Brettin T."/>
            <person name="Han J."/>
            <person name="Woyke T."/>
            <person name="Goodwin L."/>
            <person name="Pennacchio L."/>
            <person name="Nolan M."/>
            <person name="Cook A.M."/>
            <person name="Kjelleberg S."/>
            <person name="Thomas T."/>
        </authorList>
    </citation>
    <scope>NUCLEOTIDE SEQUENCE [LARGE SCALE GENOMIC DNA]</scope>
    <source>
        <strain evidence="9">DS-1 / DSM 13023 / NCIMB 13966</strain>
    </source>
</reference>
<dbReference type="EMBL" id="CP000774">
    <property type="protein sequence ID" value="ABS61697.1"/>
    <property type="molecule type" value="Genomic_DNA"/>
</dbReference>
<feature type="transmembrane region" description="Helical" evidence="6">
    <location>
        <begin position="273"/>
        <end position="295"/>
    </location>
</feature>
<dbReference type="HOGENOM" id="CLU_056917_2_1_5"/>
<keyword evidence="2" id="KW-1003">Cell membrane</keyword>
<keyword evidence="3 6" id="KW-0812">Transmembrane</keyword>
<evidence type="ECO:0000313" key="9">
    <source>
        <dbReference type="Proteomes" id="UP000006377"/>
    </source>
</evidence>
<keyword evidence="4 6" id="KW-1133">Transmembrane helix</keyword>
<dbReference type="GO" id="GO:0005886">
    <property type="term" value="C:plasma membrane"/>
    <property type="evidence" value="ECO:0007669"/>
    <property type="project" value="UniProtKB-SubCell"/>
</dbReference>
<proteinExistence type="predicted"/>
<dbReference type="STRING" id="402881.Plav_0074"/>
<gene>
    <name evidence="8" type="ordered locus">Plav_0074</name>
</gene>
<feature type="transmembrane region" description="Helical" evidence="6">
    <location>
        <begin position="92"/>
        <end position="113"/>
    </location>
</feature>
<evidence type="ECO:0000259" key="7">
    <source>
        <dbReference type="Pfam" id="PF00482"/>
    </source>
</evidence>
<feature type="domain" description="Type II secretion system protein GspF" evidence="7">
    <location>
        <begin position="162"/>
        <end position="289"/>
    </location>
</feature>
<evidence type="ECO:0000256" key="5">
    <source>
        <dbReference type="ARBA" id="ARBA00023136"/>
    </source>
</evidence>
<dbReference type="AlphaFoldDB" id="A7HP64"/>
<dbReference type="eggNOG" id="COG2064">
    <property type="taxonomic scope" value="Bacteria"/>
</dbReference>
<dbReference type="OrthoDB" id="7262973at2"/>
<feature type="transmembrane region" description="Helical" evidence="6">
    <location>
        <begin position="6"/>
        <end position="31"/>
    </location>
</feature>
<dbReference type="InterPro" id="IPR018076">
    <property type="entry name" value="T2SS_GspF_dom"/>
</dbReference>
<evidence type="ECO:0000256" key="3">
    <source>
        <dbReference type="ARBA" id="ARBA00022692"/>
    </source>
</evidence>
<keyword evidence="9" id="KW-1185">Reference proteome</keyword>
<protein>
    <submittedName>
        <fullName evidence="8">Type II secretion system protein</fullName>
    </submittedName>
</protein>
<organism evidence="8 9">
    <name type="scientific">Parvibaculum lavamentivorans (strain DS-1 / DSM 13023 / NCIMB 13966)</name>
    <dbReference type="NCBI Taxonomy" id="402881"/>
    <lineage>
        <taxon>Bacteria</taxon>
        <taxon>Pseudomonadati</taxon>
        <taxon>Pseudomonadota</taxon>
        <taxon>Alphaproteobacteria</taxon>
        <taxon>Hyphomicrobiales</taxon>
        <taxon>Parvibaculaceae</taxon>
        <taxon>Parvibaculum</taxon>
    </lineage>
</organism>
<accession>A7HP64</accession>
<name>A7HP64_PARL1</name>
<evidence type="ECO:0000313" key="8">
    <source>
        <dbReference type="EMBL" id="ABS61697.1"/>
    </source>
</evidence>
<feature type="transmembrane region" description="Helical" evidence="6">
    <location>
        <begin position="125"/>
        <end position="147"/>
    </location>
</feature>